<proteinExistence type="predicted"/>
<dbReference type="Proteomes" id="UP000658258">
    <property type="component" value="Unassembled WGS sequence"/>
</dbReference>
<name>A0ABQ3I716_9BACT</name>
<dbReference type="InterPro" id="IPR045538">
    <property type="entry name" value="CIS_TMP"/>
</dbReference>
<dbReference type="Pfam" id="PF19268">
    <property type="entry name" value="CIS_TMP"/>
    <property type="match status" value="2"/>
</dbReference>
<dbReference type="RefSeq" id="WP_189629983.1">
    <property type="nucleotide sequence ID" value="NZ_BNAG01000002.1"/>
</dbReference>
<evidence type="ECO:0000313" key="1">
    <source>
        <dbReference type="EMBL" id="GHE63727.1"/>
    </source>
</evidence>
<sequence>MKEGSHIVKSKVFEVSFNLEKQGIDFQKRLSQLIKEELNSITERCLAHFDSPITQYIHRIELNLRDIPYDGFEKLLPQLYEEKLMKALTERLSDQQKKPTEPRSKSGSDHVIVMIRYFLMKGYMPWNFNNANWNSFNELFDHAFLKHEQELLQELQLLLKSSAARVRLVNHINDRSTKELVRKVEPAQAELIISYHKDWMNIQKRQPVFKSNEKELSKRFWLFILNYLYEERGSYFNTKAFLLSTLRQVASHFNVSFEFAISLLQHSYEAEAKSGAKGTFHDMIGDILNEYHLQEGFPSNAQDERQELASNLLSLDQLCAFALHNEWKSTLPQSSHLVEKSIAHWVQKRPQKIIELLKNLAINVQAVYDFIYPLSEPAIHGLVRVLAPGEERHIIQYQDQVVRIQKEKNILAHSGTNFSKLIWSMVILILADNHGSYFNHKTFTRALVQQMARQYNIAYKTLLQSLWDNLKATSAERNGFVRLFNLIKDIYNEDFGGNTKTKVRPLALKEIEIIWLYRSINEQRLVKEIEAQGYRHLDEFLKLYIETEPQSFYQLILKHHKEGLFNQKLLKLMSSRLLWILLREVQPRESVHWQRLLEAAEEVPSLRILNPAAHQKVIREFVFAFVLNPAGYQRATIERALLQITARHGVDFNAFIRSFLWLIKTTQHEQLLVPVVQIAEKYRIATDSRPEKLDAKDQEHDPQKLDAAMTDQLMTILLSGIHGIFDRKSAIKLGFKSVDEVLTYLRKNRPDRLKKSMGSLQMESHPFVGIGREIPLSSFYALLITLKPQEGRMLVELLRILELNLQGSSQSLNRFLSAARSLALVNLSRRVFNLNHFLEEFAALILSTAPGVYIQVIPILTKNLSSLSLPSSGNVTSAIHQLEKHLNHSIDLRSPMDKESLKKLIEQEYFKKGLSKESTTIPYFEETTNAIFDEVYINNAGLAIVNSYIPVLFERFGLVKSGAFLSSDHQQKAALLLQYIMLDRPPLDEHHLPFNKLLCGLPLEEPIQTALVPTEQEMKMVHGLIEAVIQHWSSIGKSSVEGFRGSWLWRKGKMEHKEENWLLRVEQNSYDILLDRIPFSLSPIKYSWMPKPLIVEWR</sequence>
<accession>A0ABQ3I716</accession>
<gene>
    <name evidence="1" type="ORF">GCM10011340_18900</name>
</gene>
<dbReference type="EMBL" id="BNAG01000002">
    <property type="protein sequence ID" value="GHE63727.1"/>
    <property type="molecule type" value="Genomic_DNA"/>
</dbReference>
<reference evidence="2" key="1">
    <citation type="journal article" date="2019" name="Int. J. Syst. Evol. Microbiol.">
        <title>The Global Catalogue of Microorganisms (GCM) 10K type strain sequencing project: providing services to taxonomists for standard genome sequencing and annotation.</title>
        <authorList>
            <consortium name="The Broad Institute Genomics Platform"/>
            <consortium name="The Broad Institute Genome Sequencing Center for Infectious Disease"/>
            <person name="Wu L."/>
            <person name="Ma J."/>
        </authorList>
    </citation>
    <scope>NUCLEOTIDE SEQUENCE [LARGE SCALE GENOMIC DNA]</scope>
    <source>
        <strain evidence="2">CGMCC 1.15111</strain>
    </source>
</reference>
<organism evidence="1 2">
    <name type="scientific">Roseivirga thermotolerans</name>
    <dbReference type="NCBI Taxonomy" id="1758176"/>
    <lineage>
        <taxon>Bacteria</taxon>
        <taxon>Pseudomonadati</taxon>
        <taxon>Bacteroidota</taxon>
        <taxon>Cytophagia</taxon>
        <taxon>Cytophagales</taxon>
        <taxon>Roseivirgaceae</taxon>
        <taxon>Roseivirga</taxon>
    </lineage>
</organism>
<comment type="caution">
    <text evidence="1">The sequence shown here is derived from an EMBL/GenBank/DDBJ whole genome shotgun (WGS) entry which is preliminary data.</text>
</comment>
<protein>
    <submittedName>
        <fullName evidence="1">Uncharacterized protein</fullName>
    </submittedName>
</protein>
<evidence type="ECO:0000313" key="2">
    <source>
        <dbReference type="Proteomes" id="UP000658258"/>
    </source>
</evidence>
<keyword evidence="2" id="KW-1185">Reference proteome</keyword>